<reference evidence="1" key="1">
    <citation type="journal article" date="2022" name="J. Anim. Sci.">
        <title>Whole genome sequence analyses-based assessment of virulence potential and antimicrobial susceptibilities and resistance of Enterococcus faecium strains isolated from commercial swine and cattle probiotic products.</title>
        <authorList>
            <person name="Shridhar P.B."/>
            <person name="Amachawadi R.G."/>
            <person name="Tokach M."/>
            <person name="Patel I."/>
            <person name="Gangiredla J."/>
            <person name="Mammel M."/>
            <person name="Nagaraja T.G."/>
        </authorList>
    </citation>
    <scope>NUCLEOTIDE SEQUENCE</scope>
    <source>
        <strain evidence="1">EF216</strain>
    </source>
</reference>
<organism evidence="1 2">
    <name type="scientific">Enterococcus lactis</name>
    <dbReference type="NCBI Taxonomy" id="357441"/>
    <lineage>
        <taxon>Bacteria</taxon>
        <taxon>Bacillati</taxon>
        <taxon>Bacillota</taxon>
        <taxon>Bacilli</taxon>
        <taxon>Lactobacillales</taxon>
        <taxon>Enterococcaceae</taxon>
        <taxon>Enterococcus</taxon>
    </lineage>
</organism>
<protein>
    <submittedName>
        <fullName evidence="1">Uncharacterized protein</fullName>
    </submittedName>
</protein>
<comment type="caution">
    <text evidence="1">The sequence shown here is derived from an EMBL/GenBank/DDBJ whole genome shotgun (WGS) entry which is preliminary data.</text>
</comment>
<sequence length="52" mass="5997">MYMELCRELTKQGWSLSDIENNSFDTLIEIACVSPKKEKSKEVGLKDFIKSI</sequence>
<gene>
    <name evidence="1" type="ORF">KYX84_12340</name>
</gene>
<accession>A0AAW4QL74</accession>
<evidence type="ECO:0000313" key="1">
    <source>
        <dbReference type="EMBL" id="MBX4194939.1"/>
    </source>
</evidence>
<name>A0AAW4QL74_9ENTE</name>
<dbReference type="AlphaFoldDB" id="A0AAW4QL74"/>
<dbReference type="Proteomes" id="UP000704433">
    <property type="component" value="Unassembled WGS sequence"/>
</dbReference>
<evidence type="ECO:0000313" key="2">
    <source>
        <dbReference type="Proteomes" id="UP000704433"/>
    </source>
</evidence>
<dbReference type="EMBL" id="JAIFOD010000060">
    <property type="protein sequence ID" value="MBX4194939.1"/>
    <property type="molecule type" value="Genomic_DNA"/>
</dbReference>
<dbReference type="RefSeq" id="WP_172436872.1">
    <property type="nucleotide sequence ID" value="NZ_JAJDLB010000003.1"/>
</dbReference>
<proteinExistence type="predicted"/>